<feature type="transmembrane region" description="Helical" evidence="1">
    <location>
        <begin position="277"/>
        <end position="299"/>
    </location>
</feature>
<protein>
    <recommendedName>
        <fullName evidence="5">DUF916 domain-containing protein</fullName>
    </recommendedName>
</protein>
<feature type="signal peptide" evidence="2">
    <location>
        <begin position="1"/>
        <end position="23"/>
    </location>
</feature>
<dbReference type="Proteomes" id="UP000231436">
    <property type="component" value="Unassembled WGS sequence"/>
</dbReference>
<comment type="caution">
    <text evidence="3">The sequence shown here is derived from an EMBL/GenBank/DDBJ whole genome shotgun (WGS) entry which is preliminary data.</text>
</comment>
<evidence type="ECO:0000313" key="3">
    <source>
        <dbReference type="EMBL" id="PJE76418.1"/>
    </source>
</evidence>
<evidence type="ECO:0000313" key="4">
    <source>
        <dbReference type="Proteomes" id="UP000231436"/>
    </source>
</evidence>
<keyword evidence="1" id="KW-0472">Membrane</keyword>
<keyword evidence="1" id="KW-0812">Transmembrane</keyword>
<accession>A0A2M8LG62</accession>
<organism evidence="3 4">
    <name type="scientific">Candidatus Uhrbacteria bacterium CG10_big_fil_rev_8_21_14_0_10_48_16</name>
    <dbReference type="NCBI Taxonomy" id="1975038"/>
    <lineage>
        <taxon>Bacteria</taxon>
        <taxon>Candidatus Uhriibacteriota</taxon>
    </lineage>
</organism>
<evidence type="ECO:0000256" key="2">
    <source>
        <dbReference type="SAM" id="SignalP"/>
    </source>
</evidence>
<name>A0A2M8LG62_9BACT</name>
<feature type="chain" id="PRO_5014630826" description="DUF916 domain-containing protein" evidence="2">
    <location>
        <begin position="24"/>
        <end position="304"/>
    </location>
</feature>
<keyword evidence="1" id="KW-1133">Transmembrane helix</keyword>
<gene>
    <name evidence="3" type="ORF">COV05_04670</name>
</gene>
<keyword evidence="2" id="KW-0732">Signal</keyword>
<reference evidence="4" key="1">
    <citation type="submission" date="2017-09" db="EMBL/GenBank/DDBJ databases">
        <title>Depth-based differentiation of microbial function through sediment-hosted aquifers and enrichment of novel symbionts in the deep terrestrial subsurface.</title>
        <authorList>
            <person name="Probst A.J."/>
            <person name="Ladd B."/>
            <person name="Jarett J.K."/>
            <person name="Geller-Mcgrath D.E."/>
            <person name="Sieber C.M.K."/>
            <person name="Emerson J.B."/>
            <person name="Anantharaman K."/>
            <person name="Thomas B.C."/>
            <person name="Malmstrom R."/>
            <person name="Stieglmeier M."/>
            <person name="Klingl A."/>
            <person name="Woyke T."/>
            <person name="Ryan C.M."/>
            <person name="Banfield J.F."/>
        </authorList>
    </citation>
    <scope>NUCLEOTIDE SEQUENCE [LARGE SCALE GENOMIC DNA]</scope>
</reference>
<dbReference type="EMBL" id="PFEU01000022">
    <property type="protein sequence ID" value="PJE76418.1"/>
    <property type="molecule type" value="Genomic_DNA"/>
</dbReference>
<evidence type="ECO:0000256" key="1">
    <source>
        <dbReference type="SAM" id="Phobius"/>
    </source>
</evidence>
<sequence>MSTRIPTIICALTLLLSPLIGRAAAISPSTFELSSVRGQEVEASFAILNTSASEQVYFLDLLEFTPTEETGTPQFAQKDSEDGLTSWIHFPIEEIPVPAQSRVDVPFNILVPDDVPSGGYYASITVSTAPTDVVATNGAIIEARTAILLFLTIEGETVESLQLLDFTGDQNQTTLPYGTFTFRLQNQGNVHVTPSGVIRLRGMFGNTIATLDANSAEGRVLPASTRAFTVEYQEEASFMEAVGFQLSHLIMGPVTAELTLSYGMEGAIATQTAFWVFPWQLISVLVGGVLLLAVMFKWLQKASK</sequence>
<evidence type="ECO:0008006" key="5">
    <source>
        <dbReference type="Google" id="ProtNLM"/>
    </source>
</evidence>
<proteinExistence type="predicted"/>
<dbReference type="AlphaFoldDB" id="A0A2M8LG62"/>